<dbReference type="SUPFAM" id="SSF51197">
    <property type="entry name" value="Clavaminate synthase-like"/>
    <property type="match status" value="1"/>
</dbReference>
<dbReference type="AlphaFoldDB" id="A0A4U5R226"/>
<comment type="caution">
    <text evidence="7">The sequence shown here is derived from an EMBL/GenBank/DDBJ whole genome shotgun (WGS) entry which is preliminary data.</text>
</comment>
<accession>A0A4U5R226</accession>
<protein>
    <recommendedName>
        <fullName evidence="6">Fe2OG dioxygenase domain-containing protein</fullName>
    </recommendedName>
</protein>
<keyword evidence="3" id="KW-0847">Vitamin C</keyword>
<gene>
    <name evidence="7" type="ORF">D5086_0000015340</name>
</gene>
<feature type="domain" description="Fe2OG dioxygenase" evidence="6">
    <location>
        <begin position="189"/>
        <end position="291"/>
    </location>
</feature>
<dbReference type="InterPro" id="IPR044861">
    <property type="entry name" value="IPNS-like_FE2OG_OXY"/>
</dbReference>
<dbReference type="InterPro" id="IPR027443">
    <property type="entry name" value="IPNS-like_sf"/>
</dbReference>
<dbReference type="Pfam" id="PF14226">
    <property type="entry name" value="DIOX_N"/>
    <property type="match status" value="1"/>
</dbReference>
<dbReference type="InterPro" id="IPR005123">
    <property type="entry name" value="Oxoglu/Fe-dep_dioxygenase_dom"/>
</dbReference>
<keyword evidence="4 5" id="KW-0408">Iron</keyword>
<dbReference type="PROSITE" id="PS51471">
    <property type="entry name" value="FE2OG_OXY"/>
    <property type="match status" value="1"/>
</dbReference>
<evidence type="ECO:0000256" key="2">
    <source>
        <dbReference type="ARBA" id="ARBA00022723"/>
    </source>
</evidence>
<keyword evidence="5" id="KW-0560">Oxidoreductase</keyword>
<dbReference type="GO" id="GO:0046872">
    <property type="term" value="F:metal ion binding"/>
    <property type="evidence" value="ECO:0007669"/>
    <property type="project" value="UniProtKB-KW"/>
</dbReference>
<dbReference type="EMBL" id="RCHU01000042">
    <property type="protein sequence ID" value="TKS17251.1"/>
    <property type="molecule type" value="Genomic_DNA"/>
</dbReference>
<keyword evidence="2 5" id="KW-0479">Metal-binding</keyword>
<dbReference type="InterPro" id="IPR026992">
    <property type="entry name" value="DIOX_N"/>
</dbReference>
<evidence type="ECO:0000313" key="7">
    <source>
        <dbReference type="EMBL" id="TKS17251.1"/>
    </source>
</evidence>
<evidence type="ECO:0000256" key="3">
    <source>
        <dbReference type="ARBA" id="ARBA00022896"/>
    </source>
</evidence>
<evidence type="ECO:0000256" key="4">
    <source>
        <dbReference type="ARBA" id="ARBA00023004"/>
    </source>
</evidence>
<dbReference type="STRING" id="43335.A0A4U5R226"/>
<dbReference type="GO" id="GO:0016491">
    <property type="term" value="F:oxidoreductase activity"/>
    <property type="evidence" value="ECO:0007669"/>
    <property type="project" value="UniProtKB-KW"/>
</dbReference>
<dbReference type="GO" id="GO:0031418">
    <property type="term" value="F:L-ascorbic acid binding"/>
    <property type="evidence" value="ECO:0007669"/>
    <property type="project" value="UniProtKB-KW"/>
</dbReference>
<dbReference type="InterPro" id="IPR050295">
    <property type="entry name" value="Plant_2OG-oxidoreductases"/>
</dbReference>
<organism evidence="7">
    <name type="scientific">Populus alba</name>
    <name type="common">White poplar</name>
    <dbReference type="NCBI Taxonomy" id="43335"/>
    <lineage>
        <taxon>Eukaryota</taxon>
        <taxon>Viridiplantae</taxon>
        <taxon>Streptophyta</taxon>
        <taxon>Embryophyta</taxon>
        <taxon>Tracheophyta</taxon>
        <taxon>Spermatophyta</taxon>
        <taxon>Magnoliopsida</taxon>
        <taxon>eudicotyledons</taxon>
        <taxon>Gunneridae</taxon>
        <taxon>Pentapetalae</taxon>
        <taxon>rosids</taxon>
        <taxon>fabids</taxon>
        <taxon>Malpighiales</taxon>
        <taxon>Salicaceae</taxon>
        <taxon>Saliceae</taxon>
        <taxon>Populus</taxon>
    </lineage>
</organism>
<evidence type="ECO:0000256" key="1">
    <source>
        <dbReference type="ARBA" id="ARBA00008056"/>
    </source>
</evidence>
<dbReference type="Pfam" id="PF03171">
    <property type="entry name" value="2OG-FeII_Oxy"/>
    <property type="match status" value="1"/>
</dbReference>
<evidence type="ECO:0000259" key="6">
    <source>
        <dbReference type="PROSITE" id="PS51471"/>
    </source>
</evidence>
<proteinExistence type="inferred from homology"/>
<sequence length="342" mass="38823">MSSPTDQLKLANSDELVSVGVEISADGFIPVVDVEGLQGPRRPQIVKQIGHACQHYGAFIVKNHAIPETVFNNFLGGATMDFFRWPEQEKLKFYTPKPGKFDNTESRKPIEYFRAYTTGENASLVRELAYVSCLIGDYANLWPSIPPSFWERVTDFSTSAKRVEFALGEAICESLGLERDYIKKKLLSNHEQKVAMNFYPARKQEDSELTCVLRDHTDPTIITILSEQNVHGLQILHDGEWMNVNLSPNHLIVLTGDLLQVLSNRRYKSLPHRVHVTCEKDRLSIATYCNPSDYATIEPAKELIDNDHPAIYKKFTYREFKDNVELAVDDARLNVFKITAAA</sequence>
<dbReference type="PRINTS" id="PR00682">
    <property type="entry name" value="IPNSYNTHASE"/>
</dbReference>
<name>A0A4U5R226_POPAL</name>
<comment type="similarity">
    <text evidence="1 5">Belongs to the iron/ascorbate-dependent oxidoreductase family.</text>
</comment>
<evidence type="ECO:0000256" key="5">
    <source>
        <dbReference type="RuleBase" id="RU003682"/>
    </source>
</evidence>
<reference evidence="7" key="1">
    <citation type="submission" date="2018-10" db="EMBL/GenBank/DDBJ databases">
        <title>Population genomic analysis revealed the cold adaptation of white poplar.</title>
        <authorList>
            <person name="Liu Y.-J."/>
        </authorList>
    </citation>
    <scope>NUCLEOTIDE SEQUENCE [LARGE SCALE GENOMIC DNA]</scope>
    <source>
        <strain evidence="7">PAL-ZL1</strain>
    </source>
</reference>
<dbReference type="Gene3D" id="2.60.120.330">
    <property type="entry name" value="B-lactam Antibiotic, Isopenicillin N Synthase, Chain"/>
    <property type="match status" value="1"/>
</dbReference>
<dbReference type="PANTHER" id="PTHR47991">
    <property type="entry name" value="OXOGLUTARATE/IRON-DEPENDENT DIOXYGENASE"/>
    <property type="match status" value="1"/>
</dbReference>